<reference evidence="2" key="1">
    <citation type="submission" date="2018-05" db="EMBL/GenBank/DDBJ databases">
        <authorList>
            <person name="Lanie J.A."/>
            <person name="Ng W.-L."/>
            <person name="Kazmierczak K.M."/>
            <person name="Andrzejewski T.M."/>
            <person name="Davidsen T.M."/>
            <person name="Wayne K.J."/>
            <person name="Tettelin H."/>
            <person name="Glass J.I."/>
            <person name="Rusch D."/>
            <person name="Podicherti R."/>
            <person name="Tsui H.-C.T."/>
            <person name="Winkler M.E."/>
        </authorList>
    </citation>
    <scope>NUCLEOTIDE SEQUENCE</scope>
</reference>
<protein>
    <submittedName>
        <fullName evidence="2">Uncharacterized protein</fullName>
    </submittedName>
</protein>
<sequence length="245" mass="28342">MTTSDDEDFAYADIGPEAWMSEEERKSLRKLEETEKERVSKEREKRKLVRERAIAPHKHRIPSHKKRKRLKRSRIPATKATKKSYGRLSSNYKAIRKARQYLGLASRARASVEESRLCPPFVKAFTTEKWDLSTAATGISADGTEVIMRGKERSYCQDIDAVIARKYWSMFALGNRTRPRRQSEDGWGGLETDWILWELFAHLTFGNGIVDPKPWFVSKWIEKYGMSEKFLRMGGPCSSECSNIL</sequence>
<feature type="compositionally biased region" description="Basic residues" evidence="1">
    <location>
        <begin position="55"/>
        <end position="83"/>
    </location>
</feature>
<dbReference type="EMBL" id="UINC01007415">
    <property type="protein sequence ID" value="SVA33181.1"/>
    <property type="molecule type" value="Genomic_DNA"/>
</dbReference>
<evidence type="ECO:0000256" key="1">
    <source>
        <dbReference type="SAM" id="MobiDB-lite"/>
    </source>
</evidence>
<dbReference type="AlphaFoldDB" id="A0A381UZL3"/>
<organism evidence="2">
    <name type="scientific">marine metagenome</name>
    <dbReference type="NCBI Taxonomy" id="408172"/>
    <lineage>
        <taxon>unclassified sequences</taxon>
        <taxon>metagenomes</taxon>
        <taxon>ecological metagenomes</taxon>
    </lineage>
</organism>
<feature type="region of interest" description="Disordered" evidence="1">
    <location>
        <begin position="23"/>
        <end position="83"/>
    </location>
</feature>
<evidence type="ECO:0000313" key="2">
    <source>
        <dbReference type="EMBL" id="SVA33181.1"/>
    </source>
</evidence>
<feature type="non-terminal residue" evidence="2">
    <location>
        <position position="1"/>
    </location>
</feature>
<accession>A0A381UZL3</accession>
<name>A0A381UZL3_9ZZZZ</name>
<feature type="non-terminal residue" evidence="2">
    <location>
        <position position="245"/>
    </location>
</feature>
<gene>
    <name evidence="2" type="ORF">METZ01_LOCUS86035</name>
</gene>
<feature type="compositionally biased region" description="Basic and acidic residues" evidence="1">
    <location>
        <begin position="23"/>
        <end position="54"/>
    </location>
</feature>
<proteinExistence type="predicted"/>